<organism evidence="6">
    <name type="scientific">uncultured Dysgonomonas sp</name>
    <dbReference type="NCBI Taxonomy" id="206096"/>
    <lineage>
        <taxon>Bacteria</taxon>
        <taxon>Pseudomonadati</taxon>
        <taxon>Bacteroidota</taxon>
        <taxon>Bacteroidia</taxon>
        <taxon>Bacteroidales</taxon>
        <taxon>Dysgonomonadaceae</taxon>
        <taxon>Dysgonomonas</taxon>
        <taxon>environmental samples</taxon>
    </lineage>
</organism>
<dbReference type="SUPFAM" id="SSF51126">
    <property type="entry name" value="Pectin lyase-like"/>
    <property type="match status" value="1"/>
</dbReference>
<keyword evidence="3 4" id="KW-0326">Glycosidase</keyword>
<dbReference type="InterPro" id="IPR012334">
    <property type="entry name" value="Pectin_lyas_fold"/>
</dbReference>
<dbReference type="PROSITE" id="PS00502">
    <property type="entry name" value="POLYGALACTURONASE"/>
    <property type="match status" value="1"/>
</dbReference>
<evidence type="ECO:0000259" key="5">
    <source>
        <dbReference type="Pfam" id="PF12708"/>
    </source>
</evidence>
<dbReference type="InterPro" id="IPR011050">
    <property type="entry name" value="Pectin_lyase_fold/virulence"/>
</dbReference>
<evidence type="ECO:0000256" key="4">
    <source>
        <dbReference type="RuleBase" id="RU361169"/>
    </source>
</evidence>
<comment type="similarity">
    <text evidence="1 4">Belongs to the glycosyl hydrolase 28 family.</text>
</comment>
<dbReference type="GO" id="GO:0005975">
    <property type="term" value="P:carbohydrate metabolic process"/>
    <property type="evidence" value="ECO:0007669"/>
    <property type="project" value="InterPro"/>
</dbReference>
<dbReference type="RefSeq" id="WP_296942780.1">
    <property type="nucleotide sequence ID" value="NZ_LT599032.1"/>
</dbReference>
<dbReference type="PANTHER" id="PTHR31339">
    <property type="entry name" value="PECTIN LYASE-RELATED"/>
    <property type="match status" value="1"/>
</dbReference>
<keyword evidence="2 4" id="KW-0378">Hydrolase</keyword>
<dbReference type="InterPro" id="IPR051801">
    <property type="entry name" value="GH28_Enzymes"/>
</dbReference>
<dbReference type="InterPro" id="IPR006626">
    <property type="entry name" value="PbH1"/>
</dbReference>
<evidence type="ECO:0000256" key="1">
    <source>
        <dbReference type="ARBA" id="ARBA00008834"/>
    </source>
</evidence>
<evidence type="ECO:0000313" key="6">
    <source>
        <dbReference type="EMBL" id="SBW03998.1"/>
    </source>
</evidence>
<evidence type="ECO:0000256" key="3">
    <source>
        <dbReference type="ARBA" id="ARBA00023295"/>
    </source>
</evidence>
<protein>
    <recommendedName>
        <fullName evidence="5">Rhamnogalacturonase A/B/Epimerase-like pectate lyase domain-containing protein</fullName>
    </recommendedName>
</protein>
<feature type="domain" description="Rhamnogalacturonase A/B/Epimerase-like pectate lyase" evidence="5">
    <location>
        <begin position="22"/>
        <end position="76"/>
    </location>
</feature>
<gene>
    <name evidence="6" type="ORF">KL86DYS1_30724</name>
</gene>
<dbReference type="SMART" id="SM00710">
    <property type="entry name" value="PbH1"/>
    <property type="match status" value="4"/>
</dbReference>
<dbReference type="InterPro" id="IPR024535">
    <property type="entry name" value="RHGA/B-epi-like_pectate_lyase"/>
</dbReference>
<evidence type="ECO:0000256" key="2">
    <source>
        <dbReference type="ARBA" id="ARBA00022801"/>
    </source>
</evidence>
<sequence>MKRLILFTILTWAFLSSYARIYNIQDLGADNTGRQACTELINLTIKKAAAEGGGTIYFPAGNYLTAAIHLQSNITIELESGATLSFSDKFEDYLPFVKVRWEGVFMQSLSPLFYAKNAENIAIKGRGKIDGQGHKWWAESRRIIQEIKDNGKTLSTNDLQQKWLDANNGVNVYPYYEKTLERKFFRPPFIQFLECKNILIEGITIVNSPFWTINPIGCDDVVITGVTINNPSGNPKGHNTDGINPSSCRNVRISDCFISVGDDCITIKSGRDEDGRNYGRPCENLTITNCIMLAGHGGVVIGSEMSGGVKKVTISNCVFDGTDAGVRLKSSRGRGGIVEEIRVDNIVMNNIQKNAFIFDLFYDKGSKDEPVSERTPVFRNIHLSNITGSNIKKVGYITGINEMPVNEISFSNINMTATEGFTAKTATNIQFQNVDLAVTKGASYSFTECKNIVLDNVRSKAPLSGQAIIELHNTDNILINNCFQIASADLFCKSKASNIIWGNNFLGNVKTQKIEE</sequence>
<name>A0A212JXA2_9BACT</name>
<dbReference type="EMBL" id="FLUM01000003">
    <property type="protein sequence ID" value="SBW03998.1"/>
    <property type="molecule type" value="Genomic_DNA"/>
</dbReference>
<dbReference type="Pfam" id="PF12708">
    <property type="entry name" value="Pect-lyase_RHGA_epim"/>
    <property type="match status" value="1"/>
</dbReference>
<dbReference type="Gene3D" id="2.160.20.10">
    <property type="entry name" value="Single-stranded right-handed beta-helix, Pectin lyase-like"/>
    <property type="match status" value="1"/>
</dbReference>
<dbReference type="PANTHER" id="PTHR31339:SF9">
    <property type="entry name" value="PLASMIN AND FIBRONECTIN-BINDING PROTEIN A"/>
    <property type="match status" value="1"/>
</dbReference>
<dbReference type="GO" id="GO:0004650">
    <property type="term" value="F:polygalacturonase activity"/>
    <property type="evidence" value="ECO:0007669"/>
    <property type="project" value="InterPro"/>
</dbReference>
<dbReference type="Pfam" id="PF00295">
    <property type="entry name" value="Glyco_hydro_28"/>
    <property type="match status" value="1"/>
</dbReference>
<dbReference type="InterPro" id="IPR000743">
    <property type="entry name" value="Glyco_hydro_28"/>
</dbReference>
<proteinExistence type="inferred from homology"/>
<dbReference type="AlphaFoldDB" id="A0A212JXA2"/>
<accession>A0A212JXA2</accession>
<reference evidence="6" key="1">
    <citation type="submission" date="2016-04" db="EMBL/GenBank/DDBJ databases">
        <authorList>
            <person name="Evans L.H."/>
            <person name="Alamgir A."/>
            <person name="Owens N."/>
            <person name="Weber N.D."/>
            <person name="Virtaneva K."/>
            <person name="Barbian K."/>
            <person name="Babar A."/>
            <person name="Rosenke K."/>
        </authorList>
    </citation>
    <scope>NUCLEOTIDE SEQUENCE</scope>
    <source>
        <strain evidence="6">86-1</strain>
    </source>
</reference>